<dbReference type="RefSeq" id="WP_258541620.1">
    <property type="nucleotide sequence ID" value="NZ_OU015584.1"/>
</dbReference>
<organism evidence="6 7">
    <name type="scientific">Parvicella tangerina</name>
    <dbReference type="NCBI Taxonomy" id="2829795"/>
    <lineage>
        <taxon>Bacteria</taxon>
        <taxon>Pseudomonadati</taxon>
        <taxon>Bacteroidota</taxon>
        <taxon>Flavobacteriia</taxon>
        <taxon>Flavobacteriales</taxon>
        <taxon>Parvicellaceae</taxon>
        <taxon>Parvicella</taxon>
    </lineage>
</organism>
<evidence type="ECO:0000256" key="3">
    <source>
        <dbReference type="ARBA" id="ARBA00022801"/>
    </source>
</evidence>
<evidence type="ECO:0000256" key="1">
    <source>
        <dbReference type="ARBA" id="ARBA00001947"/>
    </source>
</evidence>
<gene>
    <name evidence="6" type="ORF">CRYO30217_01418</name>
</gene>
<dbReference type="EC" id="3.5.4.32" evidence="6"/>
<evidence type="ECO:0000313" key="6">
    <source>
        <dbReference type="EMBL" id="CAG5080684.1"/>
    </source>
</evidence>
<dbReference type="KEGG" id="ptan:CRYO30217_01418"/>
<dbReference type="GO" id="GO:0046872">
    <property type="term" value="F:metal ion binding"/>
    <property type="evidence" value="ECO:0007669"/>
    <property type="project" value="UniProtKB-KW"/>
</dbReference>
<keyword evidence="2" id="KW-0479">Metal-binding</keyword>
<dbReference type="NCBIfam" id="TIGR02022">
    <property type="entry name" value="hutF"/>
    <property type="match status" value="1"/>
</dbReference>
<dbReference type="EMBL" id="OU015584">
    <property type="protein sequence ID" value="CAG5080684.1"/>
    <property type="molecule type" value="Genomic_DNA"/>
</dbReference>
<dbReference type="GO" id="GO:0102127">
    <property type="term" value="F:8-oxoguanine deaminase activity"/>
    <property type="evidence" value="ECO:0007669"/>
    <property type="project" value="UniProtKB-EC"/>
</dbReference>
<dbReference type="GO" id="GO:0019239">
    <property type="term" value="F:deaminase activity"/>
    <property type="evidence" value="ECO:0007669"/>
    <property type="project" value="TreeGrafter"/>
</dbReference>
<dbReference type="InterPro" id="IPR006680">
    <property type="entry name" value="Amidohydro-rel"/>
</dbReference>
<dbReference type="PANTHER" id="PTHR11271">
    <property type="entry name" value="GUANINE DEAMINASE"/>
    <property type="match status" value="1"/>
</dbReference>
<dbReference type="Proteomes" id="UP000683507">
    <property type="component" value="Chromosome"/>
</dbReference>
<evidence type="ECO:0000313" key="7">
    <source>
        <dbReference type="Proteomes" id="UP000683507"/>
    </source>
</evidence>
<dbReference type="Gene3D" id="3.20.20.140">
    <property type="entry name" value="Metal-dependent hydrolases"/>
    <property type="match status" value="1"/>
</dbReference>
<proteinExistence type="predicted"/>
<dbReference type="PANTHER" id="PTHR11271:SF48">
    <property type="entry name" value="AMIDOHYDROLASE-RELATED DOMAIN-CONTAINING PROTEIN"/>
    <property type="match status" value="1"/>
</dbReference>
<reference evidence="6" key="1">
    <citation type="submission" date="2021-04" db="EMBL/GenBank/DDBJ databases">
        <authorList>
            <person name="Rodrigo-Torres L."/>
            <person name="Arahal R. D."/>
            <person name="Lucena T."/>
        </authorList>
    </citation>
    <scope>NUCLEOTIDE SEQUENCE</scope>
    <source>
        <strain evidence="6">AS29M-1</strain>
    </source>
</reference>
<evidence type="ECO:0000259" key="5">
    <source>
        <dbReference type="Pfam" id="PF01979"/>
    </source>
</evidence>
<dbReference type="InterPro" id="IPR032466">
    <property type="entry name" value="Metal_Hydrolase"/>
</dbReference>
<name>A0A916JLQ7_9FLAO</name>
<keyword evidence="7" id="KW-1185">Reference proteome</keyword>
<keyword evidence="4" id="KW-0862">Zinc</keyword>
<dbReference type="GO" id="GO:0005829">
    <property type="term" value="C:cytosol"/>
    <property type="evidence" value="ECO:0007669"/>
    <property type="project" value="TreeGrafter"/>
</dbReference>
<accession>A0A916JLQ7</accession>
<evidence type="ECO:0000256" key="4">
    <source>
        <dbReference type="ARBA" id="ARBA00022833"/>
    </source>
</evidence>
<dbReference type="Gene3D" id="2.30.40.10">
    <property type="entry name" value="Urease, subunit C, domain 1"/>
    <property type="match status" value="1"/>
</dbReference>
<dbReference type="Pfam" id="PF01979">
    <property type="entry name" value="Amidohydro_1"/>
    <property type="match status" value="1"/>
</dbReference>
<dbReference type="InterPro" id="IPR051607">
    <property type="entry name" value="Metallo-dep_hydrolases"/>
</dbReference>
<dbReference type="InterPro" id="IPR011059">
    <property type="entry name" value="Metal-dep_hydrolase_composite"/>
</dbReference>
<dbReference type="NCBIfam" id="NF006681">
    <property type="entry name" value="PRK09229.1-2"/>
    <property type="match status" value="1"/>
</dbReference>
<dbReference type="InterPro" id="IPR010252">
    <property type="entry name" value="HutF"/>
</dbReference>
<keyword evidence="3 6" id="KW-0378">Hydrolase</keyword>
<feature type="domain" description="Amidohydrolase-related" evidence="5">
    <location>
        <begin position="46"/>
        <end position="430"/>
    </location>
</feature>
<protein>
    <submittedName>
        <fullName evidence="6">8-oxoguanine deaminase</fullName>
        <ecNumber evidence="6">3.5.4.32</ecNumber>
    </submittedName>
</protein>
<sequence>MNKHTFKAVLQADGWKENVTITLDNDGMISAIEQNAEEKGKEWNNFVLPGFQNAHSHAFQYAMAGKGEQHQSADSGDDFWTWREQMYGLALNIGPDEAYSIANRLYRNMLANGYTSVAEFHYVHHQPDGSPYDNVEEMGEAMLYAAKDAGIKITLIPIFYQMGGFGKSPNERQKRFISSSVDDYLRLHDATEQAVRQYDNANIAVGIHSMRGVKHEDIIEVSKALGGDMPFHIHISEQLQEVEDCQAFLGCRPVEWMLDNIEMNEGYHLVHATHLNQREIIGIAKSGANVVICPSTEGNLGDGIFPLRDFHQHGGKWSIGTDSHVGLNPFEELRILDYGQRLISHRRNVMIGNGYTDSGQFAINQVTLAGRKAMNNFEEHYFEIGQEFDACLVNANFATLQDFNFDSLASQIVYTADRSAIDGVFVKGEWTATIR</sequence>
<dbReference type="SUPFAM" id="SSF51556">
    <property type="entry name" value="Metallo-dependent hydrolases"/>
    <property type="match status" value="1"/>
</dbReference>
<dbReference type="AlphaFoldDB" id="A0A916JLQ7"/>
<comment type="cofactor">
    <cofactor evidence="1">
        <name>Zn(2+)</name>
        <dbReference type="ChEBI" id="CHEBI:29105"/>
    </cofactor>
</comment>
<evidence type="ECO:0000256" key="2">
    <source>
        <dbReference type="ARBA" id="ARBA00022723"/>
    </source>
</evidence>